<name>A0ABS4JQB1_9FIRM</name>
<sequence>MARLDALLFQHVAPLRAGAVALPEGGVLFADGCFEDFLREGRVAADAEGPPGLSAGADWEELRTAWRRVLPLETVSYEGWLAELQTYANLDWSGLDALGINL</sequence>
<keyword evidence="2" id="KW-1185">Reference proteome</keyword>
<organism evidence="1 2">
    <name type="scientific">Symbiobacterium terraclitae</name>
    <dbReference type="NCBI Taxonomy" id="557451"/>
    <lineage>
        <taxon>Bacteria</taxon>
        <taxon>Bacillati</taxon>
        <taxon>Bacillota</taxon>
        <taxon>Clostridia</taxon>
        <taxon>Eubacteriales</taxon>
        <taxon>Symbiobacteriaceae</taxon>
        <taxon>Symbiobacterium</taxon>
    </lineage>
</organism>
<accession>A0ABS4JQB1</accession>
<dbReference type="RefSeq" id="WP_209465859.1">
    <property type="nucleotide sequence ID" value="NZ_JAGGLG010000006.1"/>
</dbReference>
<dbReference type="EMBL" id="JAGGLG010000006">
    <property type="protein sequence ID" value="MBP2017729.1"/>
    <property type="molecule type" value="Genomic_DNA"/>
</dbReference>
<gene>
    <name evidence="1" type="ORF">J2Z79_001114</name>
</gene>
<evidence type="ECO:0000313" key="2">
    <source>
        <dbReference type="Proteomes" id="UP001519289"/>
    </source>
</evidence>
<proteinExistence type="predicted"/>
<dbReference type="Proteomes" id="UP001519289">
    <property type="component" value="Unassembled WGS sequence"/>
</dbReference>
<reference evidence="1 2" key="1">
    <citation type="submission" date="2021-03" db="EMBL/GenBank/DDBJ databases">
        <title>Genomic Encyclopedia of Type Strains, Phase IV (KMG-IV): sequencing the most valuable type-strain genomes for metagenomic binning, comparative biology and taxonomic classification.</title>
        <authorList>
            <person name="Goeker M."/>
        </authorList>
    </citation>
    <scope>NUCLEOTIDE SEQUENCE [LARGE SCALE GENOMIC DNA]</scope>
    <source>
        <strain evidence="1 2">DSM 27138</strain>
    </source>
</reference>
<evidence type="ECO:0000313" key="1">
    <source>
        <dbReference type="EMBL" id="MBP2017729.1"/>
    </source>
</evidence>
<protein>
    <submittedName>
        <fullName evidence="1">Uncharacterized protein</fullName>
    </submittedName>
</protein>
<comment type="caution">
    <text evidence="1">The sequence shown here is derived from an EMBL/GenBank/DDBJ whole genome shotgun (WGS) entry which is preliminary data.</text>
</comment>